<dbReference type="RefSeq" id="WP_089324474.1">
    <property type="nucleotide sequence ID" value="NZ_FZOR01000002.1"/>
</dbReference>
<evidence type="ECO:0000313" key="3">
    <source>
        <dbReference type="Proteomes" id="UP000198318"/>
    </source>
</evidence>
<evidence type="ECO:0000313" key="2">
    <source>
        <dbReference type="EMBL" id="SNS29505.1"/>
    </source>
</evidence>
<dbReference type="EMBL" id="FZOR01000002">
    <property type="protein sequence ID" value="SNS29505.1"/>
    <property type="molecule type" value="Genomic_DNA"/>
</dbReference>
<evidence type="ECO:0000259" key="1">
    <source>
        <dbReference type="Pfam" id="PF14062"/>
    </source>
</evidence>
<dbReference type="OrthoDB" id="7839592at2"/>
<feature type="domain" description="DUF4253" evidence="1">
    <location>
        <begin position="171"/>
        <end position="278"/>
    </location>
</feature>
<accession>A0A239DAX6</accession>
<dbReference type="Pfam" id="PF14062">
    <property type="entry name" value="DUF4253"/>
    <property type="match status" value="1"/>
</dbReference>
<proteinExistence type="predicted"/>
<dbReference type="InterPro" id="IPR025349">
    <property type="entry name" value="DUF4253"/>
</dbReference>
<dbReference type="Proteomes" id="UP000198318">
    <property type="component" value="Unassembled WGS sequence"/>
</dbReference>
<reference evidence="2 3" key="1">
    <citation type="submission" date="2017-06" db="EMBL/GenBank/DDBJ databases">
        <authorList>
            <person name="Kim H.J."/>
            <person name="Triplett B.A."/>
        </authorList>
    </citation>
    <scope>NUCLEOTIDE SEQUENCE [LARGE SCALE GENOMIC DNA]</scope>
    <source>
        <strain evidence="2 3">DSM 44715</strain>
    </source>
</reference>
<name>A0A239DAX6_9ACTN</name>
<protein>
    <recommendedName>
        <fullName evidence="1">DUF4253 domain-containing protein</fullName>
    </recommendedName>
</protein>
<gene>
    <name evidence="2" type="ORF">SAMN05443665_1002210</name>
</gene>
<organism evidence="2 3">
    <name type="scientific">Actinomadura meyerae</name>
    <dbReference type="NCBI Taxonomy" id="240840"/>
    <lineage>
        <taxon>Bacteria</taxon>
        <taxon>Bacillati</taxon>
        <taxon>Actinomycetota</taxon>
        <taxon>Actinomycetes</taxon>
        <taxon>Streptosporangiales</taxon>
        <taxon>Thermomonosporaceae</taxon>
        <taxon>Actinomadura</taxon>
    </lineage>
</organism>
<dbReference type="AlphaFoldDB" id="A0A239DAX6"/>
<sequence length="278" mass="30280">MTDLAALFPDGAEGRALELGLPAGRLVRPFAPTYTDFGLPPVERPAYWLSDAPASADLWQRLRAAHSASGLWPLLLVPGNFRNPGAPWTVGDVIPESAAEIDRCDPAEFMRAEWDEWAAEEEGEEDIGYDFEDLEPFGRTCPGLAAPGTSGHAPDDVADWCAGRFDDGTARMGLVAAARSADTLAIMGWQGPVNHHQPSPLSAMLRSWEDRFGVRVVRVGFDTLDVSVAAPPVTEEHALHVAAEHFAFCPDNVQQGPGTLREYAKDIQGANTWSFWWD</sequence>
<keyword evidence="3" id="KW-1185">Reference proteome</keyword>